<dbReference type="EMBL" id="CAJVQC010002149">
    <property type="protein sequence ID" value="CAG8506751.1"/>
    <property type="molecule type" value="Genomic_DNA"/>
</dbReference>
<organism evidence="1 2">
    <name type="scientific">Racocetra persica</name>
    <dbReference type="NCBI Taxonomy" id="160502"/>
    <lineage>
        <taxon>Eukaryota</taxon>
        <taxon>Fungi</taxon>
        <taxon>Fungi incertae sedis</taxon>
        <taxon>Mucoromycota</taxon>
        <taxon>Glomeromycotina</taxon>
        <taxon>Glomeromycetes</taxon>
        <taxon>Diversisporales</taxon>
        <taxon>Gigasporaceae</taxon>
        <taxon>Racocetra</taxon>
    </lineage>
</organism>
<evidence type="ECO:0000313" key="2">
    <source>
        <dbReference type="Proteomes" id="UP000789920"/>
    </source>
</evidence>
<accession>A0ACA9L3J9</accession>
<evidence type="ECO:0000313" key="1">
    <source>
        <dbReference type="EMBL" id="CAG8506751.1"/>
    </source>
</evidence>
<sequence length="53" mass="6339">MFLFSPVTFILSKTFEKEQSKNKEEKILLSDEYTNSIEKNEEQNDEAQPKKRK</sequence>
<keyword evidence="2" id="KW-1185">Reference proteome</keyword>
<gene>
    <name evidence="1" type="ORF">RPERSI_LOCUS2073</name>
</gene>
<reference evidence="1" key="1">
    <citation type="submission" date="2021-06" db="EMBL/GenBank/DDBJ databases">
        <authorList>
            <person name="Kallberg Y."/>
            <person name="Tangrot J."/>
            <person name="Rosling A."/>
        </authorList>
    </citation>
    <scope>NUCLEOTIDE SEQUENCE</scope>
    <source>
        <strain evidence="1">MA461A</strain>
    </source>
</reference>
<name>A0ACA9L3J9_9GLOM</name>
<protein>
    <submittedName>
        <fullName evidence="1">14229_t:CDS:1</fullName>
    </submittedName>
</protein>
<proteinExistence type="predicted"/>
<comment type="caution">
    <text evidence="1">The sequence shown here is derived from an EMBL/GenBank/DDBJ whole genome shotgun (WGS) entry which is preliminary data.</text>
</comment>
<dbReference type="Proteomes" id="UP000789920">
    <property type="component" value="Unassembled WGS sequence"/>
</dbReference>